<dbReference type="SUPFAM" id="SSF57845">
    <property type="entry name" value="B-box zinc-binding domain"/>
    <property type="match status" value="1"/>
</dbReference>
<comment type="caution">
    <text evidence="2">The sequence shown here is derived from an EMBL/GenBank/DDBJ whole genome shotgun (WGS) entry which is preliminary data.</text>
</comment>
<evidence type="ECO:0000256" key="1">
    <source>
        <dbReference type="SAM" id="MobiDB-lite"/>
    </source>
</evidence>
<feature type="region of interest" description="Disordered" evidence="1">
    <location>
        <begin position="94"/>
        <end position="125"/>
    </location>
</feature>
<dbReference type="EMBL" id="JAZGSY010000543">
    <property type="protein sequence ID" value="KAL1835757.1"/>
    <property type="molecule type" value="Genomic_DNA"/>
</dbReference>
<feature type="region of interest" description="Disordered" evidence="1">
    <location>
        <begin position="178"/>
        <end position="331"/>
    </location>
</feature>
<accession>A0ABR3V2C4</accession>
<keyword evidence="3" id="KW-1185">Reference proteome</keyword>
<protein>
    <submittedName>
        <fullName evidence="2">Uncharacterized protein</fullName>
    </submittedName>
</protein>
<sequence>MVHRCPIRNFTWVQGTLDAPQGPHMRTLPCDVPYWQNVHRHGASSININRPICQANVCIPGEADRVILPRIHPTRGSQPASREDALAARLRSLRERSSNAAQPAVLEDGTGTEKEKPEGGVPGEASRAVTIQSEFGGSPRGAVSRTSSSSYRFAAPEAVIDEAAVDELLETLADEDFDLGEGEEGAESPLAGDDSGTQPEDLTRLLQSLRLGSDSLPSAREKATPGGNNGGQGGDNDDNEDDDDSDGEQMTREVEKILAQLGDEINSLPPPQSKAESQDKSDPGPAGIPANNPTPDMTTNITTDGDETTSPVALPNVPSTQPTNDDPFAPDQSIASRLAQLRGLGPLDALGLPSAPTFLPSDGGSPDNRSLLRSRTKYTDADQRGWCVVCLEDATVRCLGCGEGEEGGGGGDVYCARCWREMHVGPSAGYDERGHGWVRLDGKVGRPGVYD</sequence>
<feature type="region of interest" description="Disordered" evidence="1">
    <location>
        <begin position="131"/>
        <end position="150"/>
    </location>
</feature>
<feature type="compositionally biased region" description="Acidic residues" evidence="1">
    <location>
        <begin position="235"/>
        <end position="247"/>
    </location>
</feature>
<dbReference type="Proteomes" id="UP001583172">
    <property type="component" value="Unassembled WGS sequence"/>
</dbReference>
<gene>
    <name evidence="2" type="ORF">VTJ49DRAFT_6103</name>
</gene>
<evidence type="ECO:0000313" key="2">
    <source>
        <dbReference type="EMBL" id="KAL1835757.1"/>
    </source>
</evidence>
<name>A0ABR3V2C4_HUMIN</name>
<evidence type="ECO:0000313" key="3">
    <source>
        <dbReference type="Proteomes" id="UP001583172"/>
    </source>
</evidence>
<dbReference type="PANTHER" id="PTHR46603:SF1">
    <property type="entry name" value="ABSCISSION_NOCUT CHECKPOINT REGULATOR"/>
    <property type="match status" value="1"/>
</dbReference>
<dbReference type="PANTHER" id="PTHR46603">
    <property type="entry name" value="ABSCISSION/NOCUT CHECKPOINT REGULATOR"/>
    <property type="match status" value="1"/>
</dbReference>
<organism evidence="2 3">
    <name type="scientific">Humicola insolens</name>
    <name type="common">Soft-rot fungus</name>
    <dbReference type="NCBI Taxonomy" id="85995"/>
    <lineage>
        <taxon>Eukaryota</taxon>
        <taxon>Fungi</taxon>
        <taxon>Dikarya</taxon>
        <taxon>Ascomycota</taxon>
        <taxon>Pezizomycotina</taxon>
        <taxon>Sordariomycetes</taxon>
        <taxon>Sordariomycetidae</taxon>
        <taxon>Sordariales</taxon>
        <taxon>Chaetomiaceae</taxon>
        <taxon>Mycothermus</taxon>
    </lineage>
</organism>
<proteinExistence type="predicted"/>
<reference evidence="2 3" key="1">
    <citation type="journal article" date="2024" name="Commun. Biol.">
        <title>Comparative genomic analysis of thermophilic fungi reveals convergent evolutionary adaptations and gene losses.</title>
        <authorList>
            <person name="Steindorff A.S."/>
            <person name="Aguilar-Pontes M.V."/>
            <person name="Robinson A.J."/>
            <person name="Andreopoulos B."/>
            <person name="LaButti K."/>
            <person name="Kuo A."/>
            <person name="Mondo S."/>
            <person name="Riley R."/>
            <person name="Otillar R."/>
            <person name="Haridas S."/>
            <person name="Lipzen A."/>
            <person name="Grimwood J."/>
            <person name="Schmutz J."/>
            <person name="Clum A."/>
            <person name="Reid I.D."/>
            <person name="Moisan M.C."/>
            <person name="Butler G."/>
            <person name="Nguyen T.T.M."/>
            <person name="Dewar K."/>
            <person name="Conant G."/>
            <person name="Drula E."/>
            <person name="Henrissat B."/>
            <person name="Hansel C."/>
            <person name="Singer S."/>
            <person name="Hutchinson M.I."/>
            <person name="de Vries R.P."/>
            <person name="Natvig D.O."/>
            <person name="Powell A.J."/>
            <person name="Tsang A."/>
            <person name="Grigoriev I.V."/>
        </authorList>
    </citation>
    <scope>NUCLEOTIDE SEQUENCE [LARGE SCALE GENOMIC DNA]</scope>
    <source>
        <strain evidence="2 3">CBS 620.91</strain>
    </source>
</reference>